<feature type="transmembrane region" description="Helical" evidence="10">
    <location>
        <begin position="248"/>
        <end position="271"/>
    </location>
</feature>
<evidence type="ECO:0000256" key="5">
    <source>
        <dbReference type="ARBA" id="ARBA00023136"/>
    </source>
</evidence>
<dbReference type="GO" id="GO:0006612">
    <property type="term" value="P:protein targeting to membrane"/>
    <property type="evidence" value="ECO:0007669"/>
    <property type="project" value="TreeGrafter"/>
</dbReference>
<dbReference type="PANTHER" id="PTHR22883">
    <property type="entry name" value="ZINC FINGER DHHC DOMAIN CONTAINING PROTEIN"/>
    <property type="match status" value="1"/>
</dbReference>
<evidence type="ECO:0000313" key="12">
    <source>
        <dbReference type="EMBL" id="KAG7387950.1"/>
    </source>
</evidence>
<evidence type="ECO:0000256" key="8">
    <source>
        <dbReference type="ARBA" id="ARBA00023315"/>
    </source>
</evidence>
<evidence type="ECO:0000256" key="4">
    <source>
        <dbReference type="ARBA" id="ARBA00022989"/>
    </source>
</evidence>
<comment type="domain">
    <text evidence="10">The DHHC domain is required for palmitoyltransferase activity.</text>
</comment>
<dbReference type="OrthoDB" id="9909019at2759"/>
<feature type="transmembrane region" description="Helical" evidence="10">
    <location>
        <begin position="138"/>
        <end position="157"/>
    </location>
</feature>
<dbReference type="InterPro" id="IPR001594">
    <property type="entry name" value="Palmitoyltrfase_DHHC"/>
</dbReference>
<accession>A0A8T1W6Z7</accession>
<keyword evidence="3 10" id="KW-0812">Transmembrane</keyword>
<dbReference type="GO" id="GO:0005794">
    <property type="term" value="C:Golgi apparatus"/>
    <property type="evidence" value="ECO:0007669"/>
    <property type="project" value="TreeGrafter"/>
</dbReference>
<evidence type="ECO:0000256" key="9">
    <source>
        <dbReference type="ARBA" id="ARBA00048048"/>
    </source>
</evidence>
<evidence type="ECO:0000259" key="11">
    <source>
        <dbReference type="Pfam" id="PF01529"/>
    </source>
</evidence>
<evidence type="ECO:0000256" key="7">
    <source>
        <dbReference type="ARBA" id="ARBA00023288"/>
    </source>
</evidence>
<keyword evidence="4 10" id="KW-1133">Transmembrane helix</keyword>
<evidence type="ECO:0000256" key="1">
    <source>
        <dbReference type="ARBA" id="ARBA00004127"/>
    </source>
</evidence>
<feature type="transmembrane region" description="Helical" evidence="10">
    <location>
        <begin position="163"/>
        <end position="183"/>
    </location>
</feature>
<evidence type="ECO:0000256" key="3">
    <source>
        <dbReference type="ARBA" id="ARBA00022692"/>
    </source>
</evidence>
<gene>
    <name evidence="12" type="ORF">PHYPSEUDO_013348</name>
</gene>
<evidence type="ECO:0000256" key="2">
    <source>
        <dbReference type="ARBA" id="ARBA00022679"/>
    </source>
</evidence>
<dbReference type="GO" id="GO:0005783">
    <property type="term" value="C:endoplasmic reticulum"/>
    <property type="evidence" value="ECO:0007669"/>
    <property type="project" value="TreeGrafter"/>
</dbReference>
<evidence type="ECO:0000256" key="6">
    <source>
        <dbReference type="ARBA" id="ARBA00023139"/>
    </source>
</evidence>
<comment type="catalytic activity">
    <reaction evidence="9 10">
        <text>L-cysteinyl-[protein] + hexadecanoyl-CoA = S-hexadecanoyl-L-cysteinyl-[protein] + CoA</text>
        <dbReference type="Rhea" id="RHEA:36683"/>
        <dbReference type="Rhea" id="RHEA-COMP:10131"/>
        <dbReference type="Rhea" id="RHEA-COMP:11032"/>
        <dbReference type="ChEBI" id="CHEBI:29950"/>
        <dbReference type="ChEBI" id="CHEBI:57287"/>
        <dbReference type="ChEBI" id="CHEBI:57379"/>
        <dbReference type="ChEBI" id="CHEBI:74151"/>
        <dbReference type="EC" id="2.3.1.225"/>
    </reaction>
</comment>
<dbReference type="InterPro" id="IPR039859">
    <property type="entry name" value="PFA4/ZDH16/20/ERF2-like"/>
</dbReference>
<dbReference type="Pfam" id="PF01529">
    <property type="entry name" value="DHHC"/>
    <property type="match status" value="1"/>
</dbReference>
<proteinExistence type="inferred from homology"/>
<dbReference type="AlphaFoldDB" id="A0A8T1W6Z7"/>
<dbReference type="Proteomes" id="UP000694044">
    <property type="component" value="Unassembled WGS sequence"/>
</dbReference>
<sequence length="299" mass="33342">MGKKKPPARLEPALKSLRLSPPPAAFDKRSCNAECSYEYDNLLARSRLGGGPVRPFPVGDLERGVTDNKSDDPYVSRSDGQWQVVRALDGRLCLAPRHVLELVQLQRANFGFRWRDAAAERTADAPPPRCMMGPHWHLMLATWSLFCFFASVVNALTFEKAGVLELGAGLLLSGSCLTCYALVGCSDPGIVSRIEVPPDDTYTYCDHCDSYRPEGALHCMDCRVCIEEYDHHCPWTGKCVGKGNVRYFYLWLLFLVLAFVYEVIEFTTYLLPPDGQDLLDSSDDSLEIVFPAVTPAPRL</sequence>
<dbReference type="EC" id="2.3.1.225" evidence="10"/>
<feature type="domain" description="Palmitoyltransferase DHHC" evidence="11">
    <location>
        <begin position="202"/>
        <end position="271"/>
    </location>
</feature>
<keyword evidence="2 10" id="KW-0808">Transferase</keyword>
<comment type="subcellular location">
    <subcellularLocation>
        <location evidence="1">Endomembrane system</location>
        <topology evidence="1">Multi-pass membrane protein</topology>
    </subcellularLocation>
</comment>
<keyword evidence="7" id="KW-0449">Lipoprotein</keyword>
<name>A0A8T1W6Z7_9STRA</name>
<comment type="similarity">
    <text evidence="10">Belongs to the DHHC palmitoyltransferase family.</text>
</comment>
<reference evidence="12" key="1">
    <citation type="submission" date="2021-02" db="EMBL/GenBank/DDBJ databases">
        <authorList>
            <person name="Palmer J.M."/>
        </authorList>
    </citation>
    <scope>NUCLEOTIDE SEQUENCE</scope>
    <source>
        <strain evidence="12">SCRP734</strain>
    </source>
</reference>
<dbReference type="GO" id="GO:0019706">
    <property type="term" value="F:protein-cysteine S-palmitoyltransferase activity"/>
    <property type="evidence" value="ECO:0007669"/>
    <property type="project" value="UniProtKB-EC"/>
</dbReference>
<keyword evidence="13" id="KW-1185">Reference proteome</keyword>
<protein>
    <recommendedName>
        <fullName evidence="10">Palmitoyltransferase</fullName>
        <ecNumber evidence="10">2.3.1.225</ecNumber>
    </recommendedName>
</protein>
<organism evidence="12 13">
    <name type="scientific">Phytophthora pseudosyringae</name>
    <dbReference type="NCBI Taxonomy" id="221518"/>
    <lineage>
        <taxon>Eukaryota</taxon>
        <taxon>Sar</taxon>
        <taxon>Stramenopiles</taxon>
        <taxon>Oomycota</taxon>
        <taxon>Peronosporomycetes</taxon>
        <taxon>Peronosporales</taxon>
        <taxon>Peronosporaceae</taxon>
        <taxon>Phytophthora</taxon>
    </lineage>
</organism>
<keyword evidence="5 10" id="KW-0472">Membrane</keyword>
<dbReference type="EMBL" id="JAGDFM010000069">
    <property type="protein sequence ID" value="KAG7387950.1"/>
    <property type="molecule type" value="Genomic_DNA"/>
</dbReference>
<keyword evidence="8 10" id="KW-0012">Acyltransferase</keyword>
<keyword evidence="6" id="KW-0564">Palmitate</keyword>
<evidence type="ECO:0000256" key="10">
    <source>
        <dbReference type="RuleBase" id="RU079119"/>
    </source>
</evidence>
<evidence type="ECO:0000313" key="13">
    <source>
        <dbReference type="Proteomes" id="UP000694044"/>
    </source>
</evidence>
<dbReference type="PANTHER" id="PTHR22883:SF43">
    <property type="entry name" value="PALMITOYLTRANSFERASE APP"/>
    <property type="match status" value="1"/>
</dbReference>
<comment type="caution">
    <text evidence="12">The sequence shown here is derived from an EMBL/GenBank/DDBJ whole genome shotgun (WGS) entry which is preliminary data.</text>
</comment>
<dbReference type="PROSITE" id="PS50216">
    <property type="entry name" value="DHHC"/>
    <property type="match status" value="1"/>
</dbReference>